<dbReference type="GO" id="GO:0016603">
    <property type="term" value="F:glutaminyl-peptide cyclotransferase activity"/>
    <property type="evidence" value="ECO:0007669"/>
    <property type="project" value="InterPro"/>
</dbReference>
<keyword evidence="3" id="KW-1185">Reference proteome</keyword>
<organism evidence="2 3">
    <name type="scientific">Chrysochromulina tobinii</name>
    <dbReference type="NCBI Taxonomy" id="1460289"/>
    <lineage>
        <taxon>Eukaryota</taxon>
        <taxon>Haptista</taxon>
        <taxon>Haptophyta</taxon>
        <taxon>Prymnesiophyceae</taxon>
        <taxon>Prymnesiales</taxon>
        <taxon>Chrysochromulinaceae</taxon>
        <taxon>Chrysochromulina</taxon>
    </lineage>
</organism>
<dbReference type="Pfam" id="PF05096">
    <property type="entry name" value="Glu_cyclase_2"/>
    <property type="match status" value="2"/>
</dbReference>
<dbReference type="SUPFAM" id="SSF50969">
    <property type="entry name" value="YVTN repeat-like/Quinoprotein amine dehydrogenase"/>
    <property type="match status" value="1"/>
</dbReference>
<proteinExistence type="predicted"/>
<evidence type="ECO:0000313" key="2">
    <source>
        <dbReference type="EMBL" id="KOO22177.1"/>
    </source>
</evidence>
<feature type="region of interest" description="Disordered" evidence="1">
    <location>
        <begin position="1"/>
        <end position="26"/>
    </location>
</feature>
<evidence type="ECO:0000313" key="3">
    <source>
        <dbReference type="Proteomes" id="UP000037460"/>
    </source>
</evidence>
<sequence>MAAGNSSSRHSTLMANEDESHVRHLGVDSSQLTDSYVSTYEIVATFDHDPNAFTQGLAFSAAGTLYESDGLYHQSSVRSVQVNADGTTSTLKSVPLPTTEFAEGITIVGDKLLQITWKEKVMHEYTINSASPGAHAAPGSIALATLVAGDLQKVKDHPHDYEGWGLAGDGDKLYTTDGSDQLYTLALSDRRLLSKKTITDPKLAHKDGTPFSVHGVNELEMVGGELWGNLYPMYQGSHSECIARIDPATGEVKGWIDMHGLFDLQSARVKRNPGSYVLNGIAYHEPSGRLYVTGKQWDKMYQVRIKPAPELDAAHIKAKCGLGVARG</sequence>
<accession>A0A0M0J757</accession>
<feature type="compositionally biased region" description="Polar residues" evidence="1">
    <location>
        <begin position="1"/>
        <end position="14"/>
    </location>
</feature>
<dbReference type="OrthoDB" id="409395at2759"/>
<evidence type="ECO:0000256" key="1">
    <source>
        <dbReference type="SAM" id="MobiDB-lite"/>
    </source>
</evidence>
<comment type="caution">
    <text evidence="2">The sequence shown here is derived from an EMBL/GenBank/DDBJ whole genome shotgun (WGS) entry which is preliminary data.</text>
</comment>
<dbReference type="InterPro" id="IPR007788">
    <property type="entry name" value="QCT"/>
</dbReference>
<protein>
    <submittedName>
        <fullName evidence="2">Glutamine cyclotransferase</fullName>
    </submittedName>
</protein>
<dbReference type="EMBL" id="JWZX01003304">
    <property type="protein sequence ID" value="KOO22177.1"/>
    <property type="molecule type" value="Genomic_DNA"/>
</dbReference>
<dbReference type="Proteomes" id="UP000037460">
    <property type="component" value="Unassembled WGS sequence"/>
</dbReference>
<dbReference type="PANTHER" id="PTHR31270">
    <property type="entry name" value="GLUTAMINYL-PEPTIDE CYCLOTRANSFERASE"/>
    <property type="match status" value="1"/>
</dbReference>
<dbReference type="PANTHER" id="PTHR31270:SF1">
    <property type="entry name" value="GLUTAMINYL-PEPTIDE CYCLOTRANSFERASE"/>
    <property type="match status" value="1"/>
</dbReference>
<reference evidence="3" key="1">
    <citation type="journal article" date="2015" name="PLoS Genet.">
        <title>Genome Sequence and Transcriptome Analyses of Chrysochromulina tobin: Metabolic Tools for Enhanced Algal Fitness in the Prominent Order Prymnesiales (Haptophyceae).</title>
        <authorList>
            <person name="Hovde B.T."/>
            <person name="Deodato C.R."/>
            <person name="Hunsperger H.M."/>
            <person name="Ryken S.A."/>
            <person name="Yost W."/>
            <person name="Jha R.K."/>
            <person name="Patterson J."/>
            <person name="Monnat R.J. Jr."/>
            <person name="Barlow S.B."/>
            <person name="Starkenburg S.R."/>
            <person name="Cattolico R.A."/>
        </authorList>
    </citation>
    <scope>NUCLEOTIDE SEQUENCE</scope>
    <source>
        <strain evidence="3">CCMP291</strain>
    </source>
</reference>
<dbReference type="InterPro" id="IPR011044">
    <property type="entry name" value="Quino_amine_DH_bsu"/>
</dbReference>
<name>A0A0M0J757_9EUKA</name>
<gene>
    <name evidence="2" type="ORF">Ctob_005339</name>
</gene>
<dbReference type="AlphaFoldDB" id="A0A0M0J757"/>
<keyword evidence="2" id="KW-0808">Transferase</keyword>